<dbReference type="GO" id="GO:0030729">
    <property type="term" value="F:acetoacetate-CoA ligase activity"/>
    <property type="evidence" value="ECO:0007669"/>
    <property type="project" value="UniProtKB-EC"/>
</dbReference>
<dbReference type="InterPro" id="IPR045851">
    <property type="entry name" value="AMP-bd_C_sf"/>
</dbReference>
<evidence type="ECO:0000256" key="1">
    <source>
        <dbReference type="SAM" id="MobiDB-lite"/>
    </source>
</evidence>
<evidence type="ECO:0000259" key="2">
    <source>
        <dbReference type="Pfam" id="PF13193"/>
    </source>
</evidence>
<dbReference type="PANTHER" id="PTHR42921">
    <property type="entry name" value="ACETOACETYL-COA SYNTHETASE"/>
    <property type="match status" value="1"/>
</dbReference>
<sequence length="140" mass="15175">CVISGRSDSTINRGGVRMGTSEIYSAVEGVEEVADSLVVDIPKPGGDSFMPLFVVLEEGVELDDDLKKKIKGSIKERTSPRHVPNEIFAVLEVPKTLNGKKLEVPVKKILSGTPPDKAASRDSLSNPESLDRFVELAERT</sequence>
<gene>
    <name evidence="3" type="ORF">AVDCRST_MAG05-2705</name>
</gene>
<evidence type="ECO:0000313" key="3">
    <source>
        <dbReference type="EMBL" id="CAA9505526.1"/>
    </source>
</evidence>
<keyword evidence="3" id="KW-0436">Ligase</keyword>
<protein>
    <submittedName>
        <fullName evidence="3">Acetoacetyl-CoA synthetase</fullName>
        <ecNumber evidence="3">6.2.1.16</ecNumber>
    </submittedName>
</protein>
<dbReference type="InterPro" id="IPR025110">
    <property type="entry name" value="AMP-bd_C"/>
</dbReference>
<dbReference type="SUPFAM" id="SSF56801">
    <property type="entry name" value="Acetyl-CoA synthetase-like"/>
    <property type="match status" value="1"/>
</dbReference>
<feature type="compositionally biased region" description="Basic and acidic residues" evidence="1">
    <location>
        <begin position="129"/>
        <end position="140"/>
    </location>
</feature>
<organism evidence="3">
    <name type="scientific">uncultured Rubrobacteraceae bacterium</name>
    <dbReference type="NCBI Taxonomy" id="349277"/>
    <lineage>
        <taxon>Bacteria</taxon>
        <taxon>Bacillati</taxon>
        <taxon>Actinomycetota</taxon>
        <taxon>Rubrobacteria</taxon>
        <taxon>Rubrobacterales</taxon>
        <taxon>Rubrobacteraceae</taxon>
        <taxon>environmental samples</taxon>
    </lineage>
</organism>
<dbReference type="Gene3D" id="3.30.300.30">
    <property type="match status" value="1"/>
</dbReference>
<feature type="region of interest" description="Disordered" evidence="1">
    <location>
        <begin position="108"/>
        <end position="140"/>
    </location>
</feature>
<name>A0A6J4SUB4_9ACTN</name>
<accession>A0A6J4SUB4</accession>
<dbReference type="EC" id="6.2.1.16" evidence="3"/>
<dbReference type="Pfam" id="PF13193">
    <property type="entry name" value="AMP-binding_C"/>
    <property type="match status" value="1"/>
</dbReference>
<dbReference type="AlphaFoldDB" id="A0A6J4SUB4"/>
<feature type="non-terminal residue" evidence="3">
    <location>
        <position position="1"/>
    </location>
</feature>
<dbReference type="EMBL" id="CADCVM010000297">
    <property type="protein sequence ID" value="CAA9505526.1"/>
    <property type="molecule type" value="Genomic_DNA"/>
</dbReference>
<feature type="domain" description="AMP-binding enzyme C-terminal" evidence="2">
    <location>
        <begin position="25"/>
        <end position="100"/>
    </location>
</feature>
<dbReference type="PANTHER" id="PTHR42921:SF1">
    <property type="entry name" value="ACETOACETYL-COA SYNTHETASE"/>
    <property type="match status" value="1"/>
</dbReference>
<reference evidence="3" key="1">
    <citation type="submission" date="2020-02" db="EMBL/GenBank/DDBJ databases">
        <authorList>
            <person name="Meier V. D."/>
        </authorList>
    </citation>
    <scope>NUCLEOTIDE SEQUENCE</scope>
    <source>
        <strain evidence="3">AVDCRST_MAG05</strain>
    </source>
</reference>
<proteinExistence type="predicted"/>